<sequence length="60" mass="6124">MTTDVTPQENHATGEPVAPTDGGKKPAPTQPGPRPGENHATGDPTDARPQENHATGTTPS</sequence>
<reference evidence="3" key="1">
    <citation type="submission" date="2019-10" db="EMBL/GenBank/DDBJ databases">
        <title>Streptomyces sp. nov., a novel actinobacterium isolated from alkaline environment.</title>
        <authorList>
            <person name="Golinska P."/>
        </authorList>
    </citation>
    <scope>NUCLEOTIDE SEQUENCE [LARGE SCALE GENOMIC DNA]</scope>
    <source>
        <strain evidence="3">DSM 42118</strain>
    </source>
</reference>
<feature type="region of interest" description="Disordered" evidence="1">
    <location>
        <begin position="1"/>
        <end position="60"/>
    </location>
</feature>
<dbReference type="Proteomes" id="UP000538929">
    <property type="component" value="Unassembled WGS sequence"/>
</dbReference>
<organism evidence="2 3">
    <name type="scientific">Streptomyces alkaliphilus</name>
    <dbReference type="NCBI Taxonomy" id="1472722"/>
    <lineage>
        <taxon>Bacteria</taxon>
        <taxon>Bacillati</taxon>
        <taxon>Actinomycetota</taxon>
        <taxon>Actinomycetes</taxon>
        <taxon>Kitasatosporales</taxon>
        <taxon>Streptomycetaceae</taxon>
        <taxon>Streptomyces</taxon>
    </lineage>
</organism>
<proteinExistence type="predicted"/>
<keyword evidence="3" id="KW-1185">Reference proteome</keyword>
<evidence type="ECO:0000313" key="2">
    <source>
        <dbReference type="EMBL" id="MBB0246114.1"/>
    </source>
</evidence>
<accession>A0A7W3Y2T2</accession>
<dbReference type="AlphaFoldDB" id="A0A7W3Y2T2"/>
<feature type="compositionally biased region" description="Polar residues" evidence="1">
    <location>
        <begin position="1"/>
        <end position="11"/>
    </location>
</feature>
<protein>
    <submittedName>
        <fullName evidence="2">Uncharacterized protein</fullName>
    </submittedName>
</protein>
<dbReference type="EMBL" id="VKHT01000738">
    <property type="protein sequence ID" value="MBB0246114.1"/>
    <property type="molecule type" value="Genomic_DNA"/>
</dbReference>
<name>A0A7W3Y2T2_9ACTN</name>
<evidence type="ECO:0000256" key="1">
    <source>
        <dbReference type="SAM" id="MobiDB-lite"/>
    </source>
</evidence>
<gene>
    <name evidence="2" type="ORF">FNQ90_18880</name>
</gene>
<evidence type="ECO:0000313" key="3">
    <source>
        <dbReference type="Proteomes" id="UP000538929"/>
    </source>
</evidence>
<dbReference type="RefSeq" id="WP_182607502.1">
    <property type="nucleotide sequence ID" value="NZ_VKHT01000738.1"/>
</dbReference>
<comment type="caution">
    <text evidence="2">The sequence shown here is derived from an EMBL/GenBank/DDBJ whole genome shotgun (WGS) entry which is preliminary data.</text>
</comment>